<comment type="subcellular location">
    <subcellularLocation>
        <location evidence="9">Cell membrane</location>
        <topology evidence="9">Multi-pass membrane protein</topology>
    </subcellularLocation>
    <subcellularLocation>
        <location evidence="1">Membrane</location>
        <topology evidence="1">Multi-pass membrane protein</topology>
    </subcellularLocation>
</comment>
<evidence type="ECO:0000256" key="3">
    <source>
        <dbReference type="ARBA" id="ARBA00022692"/>
    </source>
</evidence>
<dbReference type="GO" id="GO:0005886">
    <property type="term" value="C:plasma membrane"/>
    <property type="evidence" value="ECO:0007669"/>
    <property type="project" value="UniProtKB-SubCell"/>
</dbReference>
<keyword evidence="5 9" id="KW-1133">Transmembrane helix</keyword>
<dbReference type="Pfam" id="PF02949">
    <property type="entry name" value="7tm_6"/>
    <property type="match status" value="1"/>
</dbReference>
<evidence type="ECO:0000256" key="8">
    <source>
        <dbReference type="ARBA" id="ARBA00023224"/>
    </source>
</evidence>
<keyword evidence="6 9" id="KW-0472">Membrane</keyword>
<feature type="transmembrane region" description="Helical" evidence="9">
    <location>
        <begin position="307"/>
        <end position="328"/>
    </location>
</feature>
<evidence type="ECO:0000256" key="6">
    <source>
        <dbReference type="ARBA" id="ARBA00023136"/>
    </source>
</evidence>
<evidence type="ECO:0000256" key="2">
    <source>
        <dbReference type="ARBA" id="ARBA00022606"/>
    </source>
</evidence>
<keyword evidence="8 9" id="KW-0807">Transducer</keyword>
<organism evidence="10 11">
    <name type="scientific">Loxostege sticticalis</name>
    <name type="common">Beet webworm moth</name>
    <dbReference type="NCBI Taxonomy" id="481309"/>
    <lineage>
        <taxon>Eukaryota</taxon>
        <taxon>Metazoa</taxon>
        <taxon>Ecdysozoa</taxon>
        <taxon>Arthropoda</taxon>
        <taxon>Hexapoda</taxon>
        <taxon>Insecta</taxon>
        <taxon>Pterygota</taxon>
        <taxon>Neoptera</taxon>
        <taxon>Endopterygota</taxon>
        <taxon>Lepidoptera</taxon>
        <taxon>Glossata</taxon>
        <taxon>Ditrysia</taxon>
        <taxon>Pyraloidea</taxon>
        <taxon>Crambidae</taxon>
        <taxon>Pyraustinae</taxon>
        <taxon>Loxostege</taxon>
    </lineage>
</organism>
<keyword evidence="3 9" id="KW-0812">Transmembrane</keyword>
<evidence type="ECO:0000256" key="4">
    <source>
        <dbReference type="ARBA" id="ARBA00022725"/>
    </source>
</evidence>
<comment type="caution">
    <text evidence="9">Lacks conserved residue(s) required for the propagation of feature annotation.</text>
</comment>
<accession>A0ABD0TBU6</accession>
<dbReference type="Proteomes" id="UP001549921">
    <property type="component" value="Unassembled WGS sequence"/>
</dbReference>
<proteinExistence type="inferred from homology"/>
<protein>
    <recommendedName>
        <fullName evidence="9">Odorant receptor</fullName>
    </recommendedName>
</protein>
<evidence type="ECO:0000256" key="5">
    <source>
        <dbReference type="ARBA" id="ARBA00022989"/>
    </source>
</evidence>
<keyword evidence="7 9" id="KW-0675">Receptor</keyword>
<sequence length="432" mass="50182">MLGLNRVARIYIKEVQTVFPNHCFLTSLKLTTQCTMFKNFSLRFEDPEKPLYGPNFWILKKMGLILPDNRTGKALYILMHEIVAFFVFTQYIELYIIRSNLDLVLTNLRISMLSIICIVKANTFVFWQTKWKDVIDYLTEADRFERESNDPQRKIIIDKYTNYSRRVTYNYWILVFITFLTTTGSPFIHFASAVYRESIRNGTEIFPHIFSSWVPIDKYHPPGNYITVVWHISVCAYGAMIMASYDTSIMVIMVFFGGKLDVLRERCKQMLGTGEVALSDSEVAARVRELHDTHVLIMKYLRLFNSMLSPVMFIYVVMCSLMLCASAYQLTSAQNTAQKLLMAEYLIFGIAQLFIFCWHSNDVLVKSDNVMLGPYESEWWAVNVRQRKNILLLAGQLRISKVFTAGPFTDLTLSTFITILKGAYSYYTLLRD</sequence>
<evidence type="ECO:0000256" key="9">
    <source>
        <dbReference type="RuleBase" id="RU351113"/>
    </source>
</evidence>
<dbReference type="PANTHER" id="PTHR21137:SF40">
    <property type="entry name" value="ODORANT RECEPTOR 56A"/>
    <property type="match status" value="1"/>
</dbReference>
<feature type="transmembrane region" description="Helical" evidence="9">
    <location>
        <begin position="228"/>
        <end position="256"/>
    </location>
</feature>
<keyword evidence="4 9" id="KW-0552">Olfaction</keyword>
<keyword evidence="2 9" id="KW-0716">Sensory transduction</keyword>
<evidence type="ECO:0000256" key="1">
    <source>
        <dbReference type="ARBA" id="ARBA00004141"/>
    </source>
</evidence>
<name>A0ABD0TBU6_LOXSC</name>
<dbReference type="GO" id="GO:0007165">
    <property type="term" value="P:signal transduction"/>
    <property type="evidence" value="ECO:0007669"/>
    <property type="project" value="UniProtKB-KW"/>
</dbReference>
<dbReference type="EMBL" id="JBEDNZ010000007">
    <property type="protein sequence ID" value="KAL0840769.1"/>
    <property type="molecule type" value="Genomic_DNA"/>
</dbReference>
<dbReference type="InterPro" id="IPR004117">
    <property type="entry name" value="7tm6_olfct_rcpt"/>
</dbReference>
<gene>
    <name evidence="10" type="ORF">ABMA28_015952</name>
</gene>
<reference evidence="10 11" key="1">
    <citation type="submission" date="2024-06" db="EMBL/GenBank/DDBJ databases">
        <title>A chromosome-level genome assembly of beet webworm, Loxostege sticticalis.</title>
        <authorList>
            <person name="Zhang Y."/>
        </authorList>
    </citation>
    <scope>NUCLEOTIDE SEQUENCE [LARGE SCALE GENOMIC DNA]</scope>
    <source>
        <strain evidence="10">AQ028</strain>
        <tissue evidence="10">Male pupae</tissue>
    </source>
</reference>
<feature type="transmembrane region" description="Helical" evidence="9">
    <location>
        <begin position="169"/>
        <end position="188"/>
    </location>
</feature>
<feature type="transmembrane region" description="Helical" evidence="9">
    <location>
        <begin position="340"/>
        <end position="358"/>
    </location>
</feature>
<comment type="caution">
    <text evidence="10">The sequence shown here is derived from an EMBL/GenBank/DDBJ whole genome shotgun (WGS) entry which is preliminary data.</text>
</comment>
<dbReference type="AlphaFoldDB" id="A0ABD0TBU6"/>
<evidence type="ECO:0000313" key="10">
    <source>
        <dbReference type="EMBL" id="KAL0840769.1"/>
    </source>
</evidence>
<feature type="transmembrane region" description="Helical" evidence="9">
    <location>
        <begin position="108"/>
        <end position="127"/>
    </location>
</feature>
<comment type="similarity">
    <text evidence="9">Belongs to the insect chemoreceptor superfamily. Heteromeric odorant receptor channel (TC 1.A.69) family.</text>
</comment>
<evidence type="ECO:0000313" key="11">
    <source>
        <dbReference type="Proteomes" id="UP001549921"/>
    </source>
</evidence>
<dbReference type="PANTHER" id="PTHR21137">
    <property type="entry name" value="ODORANT RECEPTOR"/>
    <property type="match status" value="1"/>
</dbReference>
<dbReference type="GO" id="GO:0007608">
    <property type="term" value="P:sensory perception of smell"/>
    <property type="evidence" value="ECO:0007669"/>
    <property type="project" value="UniProtKB-KW"/>
</dbReference>
<feature type="transmembrane region" description="Helical" evidence="9">
    <location>
        <begin position="74"/>
        <end position="96"/>
    </location>
</feature>
<evidence type="ECO:0000256" key="7">
    <source>
        <dbReference type="ARBA" id="ARBA00023170"/>
    </source>
</evidence>